<sequence length="71" mass="8088">MSSRREERLADGMLHTPAGKLRSTLAEVIITVWVFFILHLFLAFHFLLSSYLLTFPEVGFLHTSSAEHVPC</sequence>
<organism evidence="2 3">
    <name type="scientific">Parathielavia hyrcaniae</name>
    <dbReference type="NCBI Taxonomy" id="113614"/>
    <lineage>
        <taxon>Eukaryota</taxon>
        <taxon>Fungi</taxon>
        <taxon>Dikarya</taxon>
        <taxon>Ascomycota</taxon>
        <taxon>Pezizomycotina</taxon>
        <taxon>Sordariomycetes</taxon>
        <taxon>Sordariomycetidae</taxon>
        <taxon>Sordariales</taxon>
        <taxon>Chaetomiaceae</taxon>
        <taxon>Parathielavia</taxon>
    </lineage>
</organism>
<keyword evidence="1" id="KW-0472">Membrane</keyword>
<feature type="transmembrane region" description="Helical" evidence="1">
    <location>
        <begin position="28"/>
        <end position="48"/>
    </location>
</feature>
<dbReference type="Proteomes" id="UP001305647">
    <property type="component" value="Unassembled WGS sequence"/>
</dbReference>
<name>A0AAN6QG50_9PEZI</name>
<dbReference type="EMBL" id="MU863624">
    <property type="protein sequence ID" value="KAK4106597.1"/>
    <property type="molecule type" value="Genomic_DNA"/>
</dbReference>
<evidence type="ECO:0000313" key="3">
    <source>
        <dbReference type="Proteomes" id="UP001305647"/>
    </source>
</evidence>
<keyword evidence="1" id="KW-1133">Transmembrane helix</keyword>
<keyword evidence="3" id="KW-1185">Reference proteome</keyword>
<reference evidence="2" key="2">
    <citation type="submission" date="2023-05" db="EMBL/GenBank/DDBJ databases">
        <authorList>
            <consortium name="Lawrence Berkeley National Laboratory"/>
            <person name="Steindorff A."/>
            <person name="Hensen N."/>
            <person name="Bonometti L."/>
            <person name="Westerberg I."/>
            <person name="Brannstrom I.O."/>
            <person name="Guillou S."/>
            <person name="Cros-Aarteil S."/>
            <person name="Calhoun S."/>
            <person name="Haridas S."/>
            <person name="Kuo A."/>
            <person name="Mondo S."/>
            <person name="Pangilinan J."/>
            <person name="Riley R."/>
            <person name="Labutti K."/>
            <person name="Andreopoulos B."/>
            <person name="Lipzen A."/>
            <person name="Chen C."/>
            <person name="Yanf M."/>
            <person name="Daum C."/>
            <person name="Ng V."/>
            <person name="Clum A."/>
            <person name="Ohm R."/>
            <person name="Martin F."/>
            <person name="Silar P."/>
            <person name="Natvig D."/>
            <person name="Lalanne C."/>
            <person name="Gautier V."/>
            <person name="Ament-Velasquez S.L."/>
            <person name="Kruys A."/>
            <person name="Hutchinson M.I."/>
            <person name="Powell A.J."/>
            <person name="Barry K."/>
            <person name="Miller A.N."/>
            <person name="Grigoriev I.V."/>
            <person name="Debuchy R."/>
            <person name="Gladieux P."/>
            <person name="Thoren M.H."/>
            <person name="Johannesson H."/>
        </authorList>
    </citation>
    <scope>NUCLEOTIDE SEQUENCE</scope>
    <source>
        <strain evidence="2">CBS 757.83</strain>
    </source>
</reference>
<comment type="caution">
    <text evidence="2">The sequence shown here is derived from an EMBL/GenBank/DDBJ whole genome shotgun (WGS) entry which is preliminary data.</text>
</comment>
<accession>A0AAN6QG50</accession>
<proteinExistence type="predicted"/>
<reference evidence="2" key="1">
    <citation type="journal article" date="2023" name="Mol. Phylogenet. Evol.">
        <title>Genome-scale phylogeny and comparative genomics of the fungal order Sordariales.</title>
        <authorList>
            <person name="Hensen N."/>
            <person name="Bonometti L."/>
            <person name="Westerberg I."/>
            <person name="Brannstrom I.O."/>
            <person name="Guillou S."/>
            <person name="Cros-Aarteil S."/>
            <person name="Calhoun S."/>
            <person name="Haridas S."/>
            <person name="Kuo A."/>
            <person name="Mondo S."/>
            <person name="Pangilinan J."/>
            <person name="Riley R."/>
            <person name="LaButti K."/>
            <person name="Andreopoulos B."/>
            <person name="Lipzen A."/>
            <person name="Chen C."/>
            <person name="Yan M."/>
            <person name="Daum C."/>
            <person name="Ng V."/>
            <person name="Clum A."/>
            <person name="Steindorff A."/>
            <person name="Ohm R.A."/>
            <person name="Martin F."/>
            <person name="Silar P."/>
            <person name="Natvig D.O."/>
            <person name="Lalanne C."/>
            <person name="Gautier V."/>
            <person name="Ament-Velasquez S.L."/>
            <person name="Kruys A."/>
            <person name="Hutchinson M.I."/>
            <person name="Powell A.J."/>
            <person name="Barry K."/>
            <person name="Miller A.N."/>
            <person name="Grigoriev I.V."/>
            <person name="Debuchy R."/>
            <person name="Gladieux P."/>
            <person name="Hiltunen Thoren M."/>
            <person name="Johannesson H."/>
        </authorList>
    </citation>
    <scope>NUCLEOTIDE SEQUENCE</scope>
    <source>
        <strain evidence="2">CBS 757.83</strain>
    </source>
</reference>
<keyword evidence="1" id="KW-0812">Transmembrane</keyword>
<evidence type="ECO:0000256" key="1">
    <source>
        <dbReference type="SAM" id="Phobius"/>
    </source>
</evidence>
<gene>
    <name evidence="2" type="ORF">N658DRAFT_24794</name>
</gene>
<protein>
    <submittedName>
        <fullName evidence="2">Uncharacterized protein</fullName>
    </submittedName>
</protein>
<dbReference type="AlphaFoldDB" id="A0AAN6QG50"/>
<evidence type="ECO:0000313" key="2">
    <source>
        <dbReference type="EMBL" id="KAK4106597.1"/>
    </source>
</evidence>